<evidence type="ECO:0000313" key="11">
    <source>
        <dbReference type="EMBL" id="GGZ94070.1"/>
    </source>
</evidence>
<protein>
    <recommendedName>
        <fullName evidence="3">DNA-directed DNA polymerase</fullName>
        <ecNumber evidence="3">2.7.7.7</ecNumber>
    </recommendedName>
</protein>
<keyword evidence="12" id="KW-1185">Reference proteome</keyword>
<keyword evidence="6" id="KW-0234">DNA repair</keyword>
<proteinExistence type="inferred from homology"/>
<evidence type="ECO:0000313" key="12">
    <source>
        <dbReference type="Proteomes" id="UP000634139"/>
    </source>
</evidence>
<dbReference type="InterPro" id="IPR001126">
    <property type="entry name" value="UmuC"/>
</dbReference>
<evidence type="ECO:0000256" key="6">
    <source>
        <dbReference type="ARBA" id="ARBA00023204"/>
    </source>
</evidence>
<evidence type="ECO:0000256" key="4">
    <source>
        <dbReference type="ARBA" id="ARBA00022763"/>
    </source>
</evidence>
<dbReference type="PROSITE" id="PS50173">
    <property type="entry name" value="UMUC"/>
    <property type="match status" value="1"/>
</dbReference>
<comment type="catalytic activity">
    <reaction evidence="9">
        <text>DNA(n) + a 2'-deoxyribonucleoside 5'-triphosphate = DNA(n+1) + diphosphate</text>
        <dbReference type="Rhea" id="RHEA:22508"/>
        <dbReference type="Rhea" id="RHEA-COMP:17339"/>
        <dbReference type="Rhea" id="RHEA-COMP:17340"/>
        <dbReference type="ChEBI" id="CHEBI:33019"/>
        <dbReference type="ChEBI" id="CHEBI:61560"/>
        <dbReference type="ChEBI" id="CHEBI:173112"/>
        <dbReference type="EC" id="2.7.7.7"/>
    </reaction>
</comment>
<dbReference type="Proteomes" id="UP000634139">
    <property type="component" value="Unassembled WGS sequence"/>
</dbReference>
<dbReference type="SUPFAM" id="SSF100879">
    <property type="entry name" value="Lesion bypass DNA polymerase (Y-family), little finger domain"/>
    <property type="match status" value="1"/>
</dbReference>
<evidence type="ECO:0000256" key="1">
    <source>
        <dbReference type="ARBA" id="ARBA00010945"/>
    </source>
</evidence>
<dbReference type="Gene3D" id="3.30.1490.100">
    <property type="entry name" value="DNA polymerase, Y-family, little finger domain"/>
    <property type="match status" value="1"/>
</dbReference>
<evidence type="ECO:0000256" key="7">
    <source>
        <dbReference type="ARBA" id="ARBA00023236"/>
    </source>
</evidence>
<dbReference type="AlphaFoldDB" id="A0A918VF23"/>
<dbReference type="GO" id="GO:0005829">
    <property type="term" value="C:cytosol"/>
    <property type="evidence" value="ECO:0007669"/>
    <property type="project" value="TreeGrafter"/>
</dbReference>
<dbReference type="NCBIfam" id="NF002955">
    <property type="entry name" value="PRK03609.1"/>
    <property type="match status" value="1"/>
</dbReference>
<dbReference type="PANTHER" id="PTHR11076:SF34">
    <property type="entry name" value="PROTEIN UMUC"/>
    <property type="match status" value="1"/>
</dbReference>
<sequence length="423" mass="46765">MATFALVDCNNFYASCERLFRPNLKTRPVVVLSNNDGCVIARSQEAKAIGIGMGAPLFKIRDVVEEHGVAVCSSNYALYGDISERVMTLLGSNAPNHEVYSIDECFLDLDNLGVPDLSDWCRNLRQKTYKWTGIPVSIGVGPTKTLAKLANRLAKRSIKSGGVIDLVHHPEWIEPALRKTPIGDVWGVGRRWSQMLEERGITTAHDFAHAEDGWIRKKMGVVGLRTAHELRGYVCHALDDQPQPKQTTCCSRSFGETVRDKDQVHDALMSFAERAAEKVRRADQVAGAMQVFIRTDPFNPNAAQKSLSGSVSFDHPTNDARAIAGAATRILNRIWREGFAWKKAGVLLLDLAANGTAPLSLFDAVAPKDDGLMNAMDTINQRYGRGSIRLGLAGKDQNWRMRRENLSPSFTTKWADLACARMV</sequence>
<dbReference type="EMBL" id="BMZD01000002">
    <property type="protein sequence ID" value="GGZ94070.1"/>
    <property type="molecule type" value="Genomic_DNA"/>
</dbReference>
<reference evidence="11" key="1">
    <citation type="journal article" date="2014" name="Int. J. Syst. Evol. Microbiol.">
        <title>Complete genome sequence of Corynebacterium casei LMG S-19264T (=DSM 44701T), isolated from a smear-ripened cheese.</title>
        <authorList>
            <consortium name="US DOE Joint Genome Institute (JGI-PGF)"/>
            <person name="Walter F."/>
            <person name="Albersmeier A."/>
            <person name="Kalinowski J."/>
            <person name="Ruckert C."/>
        </authorList>
    </citation>
    <scope>NUCLEOTIDE SEQUENCE</scope>
    <source>
        <strain evidence="11">KCTC 32422</strain>
    </source>
</reference>
<dbReference type="InterPro" id="IPR043502">
    <property type="entry name" value="DNA/RNA_pol_sf"/>
</dbReference>
<dbReference type="GO" id="GO:0003887">
    <property type="term" value="F:DNA-directed DNA polymerase activity"/>
    <property type="evidence" value="ECO:0007669"/>
    <property type="project" value="UniProtKB-EC"/>
</dbReference>
<dbReference type="CDD" id="cd01700">
    <property type="entry name" value="PolY_Pol_V_umuC"/>
    <property type="match status" value="1"/>
</dbReference>
<dbReference type="PANTHER" id="PTHR11076">
    <property type="entry name" value="DNA REPAIR POLYMERASE UMUC / TRANSFERASE FAMILY MEMBER"/>
    <property type="match status" value="1"/>
</dbReference>
<evidence type="ECO:0000256" key="5">
    <source>
        <dbReference type="ARBA" id="ARBA00023199"/>
    </source>
</evidence>
<dbReference type="GO" id="GO:0006281">
    <property type="term" value="P:DNA repair"/>
    <property type="evidence" value="ECO:0007669"/>
    <property type="project" value="UniProtKB-KW"/>
</dbReference>
<gene>
    <name evidence="11" type="ORF">GCM10011617_12660</name>
</gene>
<dbReference type="GO" id="GO:0003684">
    <property type="term" value="F:damaged DNA binding"/>
    <property type="evidence" value="ECO:0007669"/>
    <property type="project" value="InterPro"/>
</dbReference>
<evidence type="ECO:0000259" key="10">
    <source>
        <dbReference type="PROSITE" id="PS50173"/>
    </source>
</evidence>
<keyword evidence="4" id="KW-0227">DNA damage</keyword>
<comment type="caution">
    <text evidence="11">The sequence shown here is derived from an EMBL/GenBank/DDBJ whole genome shotgun (WGS) entry which is preliminary data.</text>
</comment>
<keyword evidence="5" id="KW-0741">SOS mutagenesis</keyword>
<name>A0A918VF23_9SPHN</name>
<reference evidence="11" key="2">
    <citation type="submission" date="2020-09" db="EMBL/GenBank/DDBJ databases">
        <authorList>
            <person name="Sun Q."/>
            <person name="Kim S."/>
        </authorList>
    </citation>
    <scope>NUCLEOTIDE SEQUENCE</scope>
    <source>
        <strain evidence="11">KCTC 32422</strain>
    </source>
</reference>
<dbReference type="InterPro" id="IPR017961">
    <property type="entry name" value="DNA_pol_Y-fam_little_finger"/>
</dbReference>
<dbReference type="Pfam" id="PF00817">
    <property type="entry name" value="IMS"/>
    <property type="match status" value="1"/>
</dbReference>
<accession>A0A918VF23</accession>
<dbReference type="GO" id="GO:0009432">
    <property type="term" value="P:SOS response"/>
    <property type="evidence" value="ECO:0007669"/>
    <property type="project" value="UniProtKB-KW"/>
</dbReference>
<dbReference type="Gene3D" id="3.40.1170.60">
    <property type="match status" value="1"/>
</dbReference>
<dbReference type="InterPro" id="IPR050116">
    <property type="entry name" value="DNA_polymerase-Y"/>
</dbReference>
<dbReference type="RefSeq" id="WP_189539571.1">
    <property type="nucleotide sequence ID" value="NZ_BMZD01000002.1"/>
</dbReference>
<dbReference type="InterPro" id="IPR043128">
    <property type="entry name" value="Rev_trsase/Diguanyl_cyclase"/>
</dbReference>
<evidence type="ECO:0000256" key="8">
    <source>
        <dbReference type="ARBA" id="ARBA00025589"/>
    </source>
</evidence>
<comment type="subunit">
    <text evidence="2">Monomer.</text>
</comment>
<dbReference type="GO" id="GO:0042276">
    <property type="term" value="P:error-prone translesion synthesis"/>
    <property type="evidence" value="ECO:0007669"/>
    <property type="project" value="TreeGrafter"/>
</dbReference>
<evidence type="ECO:0000256" key="2">
    <source>
        <dbReference type="ARBA" id="ARBA00011245"/>
    </source>
</evidence>
<dbReference type="Pfam" id="PF11799">
    <property type="entry name" value="IMS_C"/>
    <property type="match status" value="1"/>
</dbReference>
<dbReference type="Gene3D" id="3.30.70.270">
    <property type="match status" value="1"/>
</dbReference>
<evidence type="ECO:0000256" key="9">
    <source>
        <dbReference type="ARBA" id="ARBA00049244"/>
    </source>
</evidence>
<comment type="similarity">
    <text evidence="1">Belongs to the DNA polymerase type-Y family.</text>
</comment>
<evidence type="ECO:0000256" key="3">
    <source>
        <dbReference type="ARBA" id="ARBA00012417"/>
    </source>
</evidence>
<dbReference type="Gene3D" id="1.10.150.20">
    <property type="entry name" value="5' to 3' exonuclease, C-terminal subdomain"/>
    <property type="match status" value="1"/>
</dbReference>
<feature type="domain" description="UmuC" evidence="10">
    <location>
        <begin position="4"/>
        <end position="189"/>
    </location>
</feature>
<organism evidence="11 12">
    <name type="scientific">Novosphingobium arvoryzae</name>
    <dbReference type="NCBI Taxonomy" id="1256514"/>
    <lineage>
        <taxon>Bacteria</taxon>
        <taxon>Pseudomonadati</taxon>
        <taxon>Pseudomonadota</taxon>
        <taxon>Alphaproteobacteria</taxon>
        <taxon>Sphingomonadales</taxon>
        <taxon>Sphingomonadaceae</taxon>
        <taxon>Novosphingobium</taxon>
    </lineage>
</organism>
<dbReference type="Pfam" id="PF13438">
    <property type="entry name" value="DUF4113"/>
    <property type="match status" value="1"/>
</dbReference>
<keyword evidence="7" id="KW-0742">SOS response</keyword>
<dbReference type="EC" id="2.7.7.7" evidence="3"/>
<comment type="function">
    <text evidence="8">Poorly processive, error-prone DNA polymerase involved in untargeted mutagenesis. Copies undamaged DNA at stalled replication forks, which arise in vivo from mismatched or misaligned primer ends. These misaligned primers can be extended by PolIV. Exhibits no 3'-5' exonuclease (proofreading) activity. May be involved in translesional synthesis, in conjunction with the beta clamp from PolIII.</text>
</comment>
<dbReference type="InterPro" id="IPR036775">
    <property type="entry name" value="DNA_pol_Y-fam_lit_finger_sf"/>
</dbReference>
<dbReference type="InterPro" id="IPR025188">
    <property type="entry name" value="DUF4113"/>
</dbReference>
<dbReference type="SUPFAM" id="SSF56672">
    <property type="entry name" value="DNA/RNA polymerases"/>
    <property type="match status" value="1"/>
</dbReference>